<dbReference type="AlphaFoldDB" id="A0A2H0LVK6"/>
<gene>
    <name evidence="1" type="ORF">COV74_00240</name>
</gene>
<sequence length="95" mass="11287">MKRFRINSKFCYRVRRGMRSKRRAFKQTKADRNPAPRKQFAYHPVESLQKVPLSVVKNKPVPSPRSKDLPREFLLLTPMFGKENLVHGHQSKRKK</sequence>
<dbReference type="EMBL" id="PCVY01000003">
    <property type="protein sequence ID" value="PIQ87535.1"/>
    <property type="molecule type" value="Genomic_DNA"/>
</dbReference>
<dbReference type="Proteomes" id="UP000230859">
    <property type="component" value="Unassembled WGS sequence"/>
</dbReference>
<evidence type="ECO:0000313" key="2">
    <source>
        <dbReference type="Proteomes" id="UP000230859"/>
    </source>
</evidence>
<reference evidence="1 2" key="1">
    <citation type="submission" date="2017-09" db="EMBL/GenBank/DDBJ databases">
        <title>Depth-based differentiation of microbial function through sediment-hosted aquifers and enrichment of novel symbionts in the deep terrestrial subsurface.</title>
        <authorList>
            <person name="Probst A.J."/>
            <person name="Ladd B."/>
            <person name="Jarett J.K."/>
            <person name="Geller-Mcgrath D.E."/>
            <person name="Sieber C.M."/>
            <person name="Emerson J.B."/>
            <person name="Anantharaman K."/>
            <person name="Thomas B.C."/>
            <person name="Malmstrom R."/>
            <person name="Stieglmeier M."/>
            <person name="Klingl A."/>
            <person name="Woyke T."/>
            <person name="Ryan C.M."/>
            <person name="Banfield J.F."/>
        </authorList>
    </citation>
    <scope>NUCLEOTIDE SEQUENCE [LARGE SCALE GENOMIC DNA]</scope>
    <source>
        <strain evidence="1">CG11_big_fil_rev_8_21_14_0_20_45_26</strain>
    </source>
</reference>
<accession>A0A2H0LVK6</accession>
<proteinExistence type="predicted"/>
<organism evidence="1 2">
    <name type="scientific">Candidatus Abzuiibacterium crystallinum</name>
    <dbReference type="NCBI Taxonomy" id="1974748"/>
    <lineage>
        <taxon>Bacteria</taxon>
        <taxon>Pseudomonadati</taxon>
        <taxon>Candidatus Omnitrophota</taxon>
        <taxon>Candidatus Abzuiibacterium</taxon>
    </lineage>
</organism>
<evidence type="ECO:0000313" key="1">
    <source>
        <dbReference type="EMBL" id="PIQ87535.1"/>
    </source>
</evidence>
<name>A0A2H0LVK6_9BACT</name>
<protein>
    <submittedName>
        <fullName evidence="1">Uncharacterized protein</fullName>
    </submittedName>
</protein>
<comment type="caution">
    <text evidence="1">The sequence shown here is derived from an EMBL/GenBank/DDBJ whole genome shotgun (WGS) entry which is preliminary data.</text>
</comment>